<comment type="subcellular location">
    <subcellularLocation>
        <location evidence="1">Nucleus</location>
    </subcellularLocation>
</comment>
<dbReference type="GO" id="GO:0003677">
    <property type="term" value="F:DNA binding"/>
    <property type="evidence" value="ECO:0007669"/>
    <property type="project" value="InterPro"/>
</dbReference>
<feature type="domain" description="DNA polymerase alpha/delta/epsilon subunit B" evidence="6">
    <location>
        <begin position="292"/>
        <end position="486"/>
    </location>
</feature>
<dbReference type="Pfam" id="PF04042">
    <property type="entry name" value="DNA_pol_E_B"/>
    <property type="match status" value="1"/>
</dbReference>
<sequence>MQNPSRWKAAANLELLLGNHHPPACISKGNAQASLSSRGSFVEARNSVGFRDTMYCNRQDCGHAGTRRRLAEYYRYMISKIDLWERGAEEVIVKKEEEDEGGLHGVEKSSQDGADSVKQEVCEEITYRASGILTEVCSPAALKDELLLPWEFFPITDADNNDAYLGPIRALTKEVTPVGGYLQFENHEGEDGAAAGTNSEAVMDNTASHTQRSYGASRISLYTRMVPQFTGIYPGMVVGVVGVPFKRSSSGVLTAVLVRRFILPSLPEFPWGIGKLLNQTPSSSPLPTRIHFCSGPFPRRETYSILSSVTWSALCRGANLLVIGGPLVREFEDFEKDSMKLVQFTFEETLSSYIDTIEETLNKYYEANDNPHAHHRMKVVLVPHRDDVTQIPALPITMYSLESAEDVWVRSNPCRISVNGVHVGVCNEDVVGDMRDRMVERWPAETGSLRRVVEAIVRSRLYAPLYEFPAAKHDLQHLHALRLDYRPGSSPAVLEDEEEVSEPMLSWDALEHLRTLDNMMQETNLAKKEEEMQETDQISYVGNPDNQNNAIEWMPHLLFLPSTRPRFAFVSHRRGEVALDDVATASGVMVVNQEIWSRRVGPRFELRVAEVTINDSERVVRHGASEANGVVCGLLHFTNSGGSA</sequence>
<organism evidence="7">
    <name type="scientific">Trypanosoma congolense (strain IL3000)</name>
    <dbReference type="NCBI Taxonomy" id="1068625"/>
    <lineage>
        <taxon>Eukaryota</taxon>
        <taxon>Discoba</taxon>
        <taxon>Euglenozoa</taxon>
        <taxon>Kinetoplastea</taxon>
        <taxon>Metakinetoplastina</taxon>
        <taxon>Trypanosomatida</taxon>
        <taxon>Trypanosomatidae</taxon>
        <taxon>Trypanosoma</taxon>
        <taxon>Nannomonas</taxon>
    </lineage>
</organism>
<evidence type="ECO:0000256" key="1">
    <source>
        <dbReference type="ARBA" id="ARBA00004123"/>
    </source>
</evidence>
<dbReference type="InterPro" id="IPR016722">
    <property type="entry name" value="DNA_pol_alpha_bsu"/>
</dbReference>
<evidence type="ECO:0000313" key="7">
    <source>
        <dbReference type="EMBL" id="CCC95999.1"/>
    </source>
</evidence>
<reference evidence="7" key="1">
    <citation type="journal article" date="2012" name="Proc. Natl. Acad. Sci. U.S.A.">
        <title>Antigenic diversity is generated by distinct evolutionary mechanisms in African trypanosome species.</title>
        <authorList>
            <person name="Jackson A.P."/>
            <person name="Berry A."/>
            <person name="Aslett M."/>
            <person name="Allison H.C."/>
            <person name="Burton P."/>
            <person name="Vavrova-Anderson J."/>
            <person name="Brown R."/>
            <person name="Browne H."/>
            <person name="Corton N."/>
            <person name="Hauser H."/>
            <person name="Gamble J."/>
            <person name="Gilderthorp R."/>
            <person name="Marcello L."/>
            <person name="McQuillan J."/>
            <person name="Otto T.D."/>
            <person name="Quail M.A."/>
            <person name="Sanders M.J."/>
            <person name="van Tonder A."/>
            <person name="Ginger M.L."/>
            <person name="Field M.C."/>
            <person name="Barry J.D."/>
            <person name="Hertz-Fowler C."/>
            <person name="Berriman M."/>
        </authorList>
    </citation>
    <scope>NUCLEOTIDE SEQUENCE</scope>
    <source>
        <strain evidence="7">IL3000</strain>
    </source>
</reference>
<dbReference type="Gene3D" id="3.60.21.60">
    <property type="match status" value="1"/>
</dbReference>
<evidence type="ECO:0000256" key="5">
    <source>
        <dbReference type="ARBA" id="ARBA00023242"/>
    </source>
</evidence>
<evidence type="ECO:0000256" key="3">
    <source>
        <dbReference type="ARBA" id="ARBA00018596"/>
    </source>
</evidence>
<dbReference type="EMBL" id="HE575324">
    <property type="protein sequence ID" value="CCC95999.1"/>
    <property type="molecule type" value="Genomic_DNA"/>
</dbReference>
<dbReference type="AlphaFoldDB" id="G0V2X6"/>
<dbReference type="PANTHER" id="PTHR23061:SF12">
    <property type="entry name" value="DNA POLYMERASE ALPHA SUBUNIT B"/>
    <property type="match status" value="1"/>
</dbReference>
<dbReference type="PANTHER" id="PTHR23061">
    <property type="entry name" value="DNA POLYMERASE 2 ALPHA 70 KDA SUBUNIT"/>
    <property type="match status" value="1"/>
</dbReference>
<accession>G0V2X6</accession>
<evidence type="ECO:0000259" key="6">
    <source>
        <dbReference type="Pfam" id="PF04042"/>
    </source>
</evidence>
<keyword evidence="4" id="KW-0235">DNA replication</keyword>
<evidence type="ECO:0000256" key="4">
    <source>
        <dbReference type="ARBA" id="ARBA00022705"/>
    </source>
</evidence>
<dbReference type="VEuPathDB" id="TriTrypDB:TcIL3000.11.15160"/>
<dbReference type="InterPro" id="IPR007185">
    <property type="entry name" value="DNA_pol_a/d/e_bsu"/>
</dbReference>
<name>G0V2X6_TRYCI</name>
<keyword evidence="5" id="KW-0539">Nucleus</keyword>
<proteinExistence type="inferred from homology"/>
<dbReference type="GO" id="GO:0005658">
    <property type="term" value="C:alpha DNA polymerase:primase complex"/>
    <property type="evidence" value="ECO:0007669"/>
    <property type="project" value="TreeGrafter"/>
</dbReference>
<evidence type="ECO:0000256" key="2">
    <source>
        <dbReference type="ARBA" id="ARBA00007299"/>
    </source>
</evidence>
<comment type="similarity">
    <text evidence="2">Belongs to the DNA polymerase alpha subunit B family.</text>
</comment>
<protein>
    <recommendedName>
        <fullName evidence="3">DNA polymerase alpha subunit B</fullName>
    </recommendedName>
</protein>
<dbReference type="GO" id="GO:0006270">
    <property type="term" value="P:DNA replication initiation"/>
    <property type="evidence" value="ECO:0007669"/>
    <property type="project" value="TreeGrafter"/>
</dbReference>
<gene>
    <name evidence="7" type="ORF">TCIL3000_11_15160</name>
</gene>